<evidence type="ECO:0000256" key="1">
    <source>
        <dbReference type="SAM" id="Phobius"/>
    </source>
</evidence>
<dbReference type="OMA" id="LAIFIHW"/>
<accession>U4PS29</accession>
<dbReference type="CTD" id="24105180"/>
<dbReference type="KEGG" id="cel:CELE_Y59H11AR.10"/>
<dbReference type="Bgee" id="WBGene00235290">
    <property type="expression patterns" value="Expressed in material anatomical entity and 2 other cell types or tissues"/>
</dbReference>
<protein>
    <submittedName>
        <fullName evidence="2">Conserved domain protein</fullName>
    </submittedName>
</protein>
<proteinExistence type="predicted"/>
<feature type="transmembrane region" description="Helical" evidence="1">
    <location>
        <begin position="9"/>
        <end position="31"/>
    </location>
</feature>
<dbReference type="HOGENOM" id="CLU_187891_0_0_1"/>
<dbReference type="AlphaFoldDB" id="U4PS29"/>
<evidence type="ECO:0000313" key="4">
    <source>
        <dbReference type="WormBase" id="Y59H11AR.10"/>
    </source>
</evidence>
<dbReference type="GeneID" id="24105180"/>
<keyword evidence="1" id="KW-0472">Membrane</keyword>
<dbReference type="eggNOG" id="ENOG502TJ47">
    <property type="taxonomic scope" value="Eukaryota"/>
</dbReference>
<gene>
    <name evidence="2" type="ORF">CELE_Y59H11AR.10</name>
    <name evidence="2 4" type="ORF">Y59H11AR.10</name>
</gene>
<evidence type="ECO:0000313" key="3">
    <source>
        <dbReference type="Proteomes" id="UP000001940"/>
    </source>
</evidence>
<dbReference type="InParanoid" id="U4PS29"/>
<dbReference type="PaxDb" id="6239-Y59H11AR.10"/>
<keyword evidence="1" id="KW-0812">Transmembrane</keyword>
<dbReference type="OrthoDB" id="5848355at2759"/>
<organism evidence="2 3">
    <name type="scientific">Caenorhabditis elegans</name>
    <dbReference type="NCBI Taxonomy" id="6239"/>
    <lineage>
        <taxon>Eukaryota</taxon>
        <taxon>Metazoa</taxon>
        <taxon>Ecdysozoa</taxon>
        <taxon>Nematoda</taxon>
        <taxon>Chromadorea</taxon>
        <taxon>Rhabditida</taxon>
        <taxon>Rhabditina</taxon>
        <taxon>Rhabditomorpha</taxon>
        <taxon>Rhabditoidea</taxon>
        <taxon>Rhabditidae</taxon>
        <taxon>Peloderinae</taxon>
        <taxon>Caenorhabditis</taxon>
    </lineage>
</organism>
<keyword evidence="3" id="KW-1185">Reference proteome</keyword>
<dbReference type="FunCoup" id="U4PS29">
    <property type="interactions" value="226"/>
</dbReference>
<reference evidence="2 3" key="1">
    <citation type="journal article" date="1998" name="Science">
        <title>Genome sequence of the nematode C. elegans: a platform for investigating biology.</title>
        <authorList>
            <consortium name="The C. elegans sequencing consortium"/>
            <person name="Sulson J.E."/>
            <person name="Waterston R."/>
        </authorList>
    </citation>
    <scope>NUCLEOTIDE SEQUENCE [LARGE SCALE GENOMIC DNA]</scope>
    <source>
        <strain evidence="2 3">Bristol N2</strain>
    </source>
</reference>
<evidence type="ECO:0000313" key="2">
    <source>
        <dbReference type="EMBL" id="CDH93395.1"/>
    </source>
</evidence>
<dbReference type="WormBase" id="Y59H11AR.10">
    <property type="protein sequence ID" value="CE48768"/>
    <property type="gene ID" value="WBGene00235290"/>
</dbReference>
<dbReference type="EMBL" id="BX284604">
    <property type="protein sequence ID" value="CDH93395.1"/>
    <property type="molecule type" value="Genomic_DNA"/>
</dbReference>
<keyword evidence="1" id="KW-1133">Transmembrane helix</keyword>
<dbReference type="Proteomes" id="UP000001940">
    <property type="component" value="Chromosome IV"/>
</dbReference>
<dbReference type="RefSeq" id="NP_001294591.1">
    <property type="nucleotide sequence ID" value="NM_001307662.1"/>
</dbReference>
<dbReference type="AGR" id="WB:WBGene00235290"/>
<sequence length="78" mass="9116">MIETTIRKILFGAAIYVVLSSLIIFVHWMWFSNYDVVIGRKMQKPVMNPKQRIFIRGLGLPSSYVEAQKKRDEENAKN</sequence>
<name>U4PS29_CAEEL</name>